<name>A0A6J5NJM7_9CAUD</name>
<dbReference type="EMBL" id="LR796670">
    <property type="protein sequence ID" value="CAB4159569.1"/>
    <property type="molecule type" value="Genomic_DNA"/>
</dbReference>
<proteinExistence type="predicted"/>
<organism evidence="2">
    <name type="scientific">uncultured Caudovirales phage</name>
    <dbReference type="NCBI Taxonomy" id="2100421"/>
    <lineage>
        <taxon>Viruses</taxon>
        <taxon>Duplodnaviria</taxon>
        <taxon>Heunggongvirae</taxon>
        <taxon>Uroviricota</taxon>
        <taxon>Caudoviricetes</taxon>
        <taxon>Peduoviridae</taxon>
        <taxon>Maltschvirus</taxon>
        <taxon>Maltschvirus maltsch</taxon>
    </lineage>
</organism>
<keyword evidence="1" id="KW-0472">Membrane</keyword>
<reference evidence="2" key="1">
    <citation type="submission" date="2020-04" db="EMBL/GenBank/DDBJ databases">
        <authorList>
            <person name="Chiriac C."/>
            <person name="Salcher M."/>
            <person name="Ghai R."/>
            <person name="Kavagutti S V."/>
        </authorList>
    </citation>
    <scope>NUCLEOTIDE SEQUENCE</scope>
</reference>
<accession>A0A6J5NJM7</accession>
<gene>
    <name evidence="2" type="ORF">UFOVP699_305</name>
</gene>
<evidence type="ECO:0000256" key="1">
    <source>
        <dbReference type="SAM" id="Phobius"/>
    </source>
</evidence>
<keyword evidence="1" id="KW-1133">Transmembrane helix</keyword>
<protein>
    <submittedName>
        <fullName evidence="2">Uncharacterized protein</fullName>
    </submittedName>
</protein>
<keyword evidence="1" id="KW-0812">Transmembrane</keyword>
<evidence type="ECO:0000313" key="2">
    <source>
        <dbReference type="EMBL" id="CAB4159569.1"/>
    </source>
</evidence>
<feature type="transmembrane region" description="Helical" evidence="1">
    <location>
        <begin position="35"/>
        <end position="55"/>
    </location>
</feature>
<sequence>MKEIIVSTVSAAIKLLILALICDLTYDWTALDKIFNLSIGYTQWTGLVIIVNTLMPNGIIKEAKKNDE</sequence>